<dbReference type="InterPro" id="IPR053714">
    <property type="entry name" value="Iso_Racemase_Enz_sf"/>
</dbReference>
<reference evidence="1 2" key="1">
    <citation type="submission" date="2023-07" db="EMBL/GenBank/DDBJ databases">
        <title>Genomic Encyclopedia of Type Strains, Phase IV (KMG-IV): sequencing the most valuable type-strain genomes for metagenomic binning, comparative biology and taxonomic classification.</title>
        <authorList>
            <person name="Goeker M."/>
        </authorList>
    </citation>
    <scope>NUCLEOTIDE SEQUENCE [LARGE SCALE GENOMIC DNA]</scope>
    <source>
        <strain evidence="1 2">DSM 1112</strain>
    </source>
</reference>
<evidence type="ECO:0000313" key="2">
    <source>
        <dbReference type="Proteomes" id="UP001230207"/>
    </source>
</evidence>
<dbReference type="GO" id="GO:0050076">
    <property type="term" value="F:maleate isomerase activity"/>
    <property type="evidence" value="ECO:0007669"/>
    <property type="project" value="UniProtKB-EC"/>
</dbReference>
<dbReference type="PANTHER" id="PTHR40267">
    <property type="entry name" value="BLR3294 PROTEIN"/>
    <property type="match status" value="1"/>
</dbReference>
<gene>
    <name evidence="1" type="ORF">QO002_006081</name>
</gene>
<dbReference type="RefSeq" id="WP_307236875.1">
    <property type="nucleotide sequence ID" value="NZ_JAUSVF010000005.1"/>
</dbReference>
<keyword evidence="2" id="KW-1185">Reference proteome</keyword>
<dbReference type="Pfam" id="PF17645">
    <property type="entry name" value="Amdase"/>
    <property type="match status" value="1"/>
</dbReference>
<dbReference type="EC" id="5.2.1.1" evidence="1"/>
<dbReference type="PANTHER" id="PTHR40267:SF1">
    <property type="entry name" value="BLR3294 PROTEIN"/>
    <property type="match status" value="1"/>
</dbReference>
<evidence type="ECO:0000313" key="1">
    <source>
        <dbReference type="EMBL" id="MDQ0323874.1"/>
    </source>
</evidence>
<organism evidence="1 2">
    <name type="scientific">Pararhizobium capsulatum DSM 1112</name>
    <dbReference type="NCBI Taxonomy" id="1121113"/>
    <lineage>
        <taxon>Bacteria</taxon>
        <taxon>Pseudomonadati</taxon>
        <taxon>Pseudomonadota</taxon>
        <taxon>Alphaproteobacteria</taxon>
        <taxon>Hyphomicrobiales</taxon>
        <taxon>Rhizobiaceae</taxon>
        <taxon>Rhizobium/Agrobacterium group</taxon>
        <taxon>Pararhizobium</taxon>
    </lineage>
</organism>
<accession>A0ABU0C1Q0</accession>
<name>A0ABU0C1Q0_9HYPH</name>
<dbReference type="PIRSF" id="PIRSF015736">
    <property type="entry name" value="MI"/>
    <property type="match status" value="1"/>
</dbReference>
<dbReference type="EMBL" id="JAUSVF010000005">
    <property type="protein sequence ID" value="MDQ0323874.1"/>
    <property type="molecule type" value="Genomic_DNA"/>
</dbReference>
<dbReference type="Proteomes" id="UP001230207">
    <property type="component" value="Unassembled WGS sequence"/>
</dbReference>
<sequence>MLNDSIHHIPSEKPLEARIRLGMLTPSSNTVLEPLTVAMTAGAPRVSSHFQRFRVTRISMDPGDLGQFETENIVQAAELLADAKVNVIGWSGTSGSWLGQAYDEALCSEILERTGIRATTSVLAMNEILSRTRRRKVGLVTPYTADVQQKIIENYAGMGIDCSNERHLNDPGNYSFAQWSEEQIADLIYQVAAKKPDAIMVMCTNFRAAPIVDRLERETGIPIYDSIAAVVWKSLSMANVEPGLIHGWGSLFQDFSSADSKIGN</sequence>
<dbReference type="InterPro" id="IPR026286">
    <property type="entry name" value="MaiA/AMDase"/>
</dbReference>
<dbReference type="Gene3D" id="3.40.50.12500">
    <property type="match status" value="1"/>
</dbReference>
<comment type="caution">
    <text evidence="1">The sequence shown here is derived from an EMBL/GenBank/DDBJ whole genome shotgun (WGS) entry which is preliminary data.</text>
</comment>
<keyword evidence="1" id="KW-0413">Isomerase</keyword>
<protein>
    <submittedName>
        <fullName evidence="1">Maleate isomerase</fullName>
        <ecNumber evidence="1">5.2.1.1</ecNumber>
    </submittedName>
</protein>
<proteinExistence type="predicted"/>